<evidence type="ECO:0000256" key="4">
    <source>
        <dbReference type="ARBA" id="ARBA00023136"/>
    </source>
</evidence>
<evidence type="ECO:0000313" key="7">
    <source>
        <dbReference type="EMBL" id="RDX47783.1"/>
    </source>
</evidence>
<evidence type="ECO:0000256" key="6">
    <source>
        <dbReference type="SAM" id="Phobius"/>
    </source>
</evidence>
<feature type="region of interest" description="Disordered" evidence="5">
    <location>
        <begin position="137"/>
        <end position="229"/>
    </location>
</feature>
<feature type="region of interest" description="Disordered" evidence="5">
    <location>
        <begin position="473"/>
        <end position="507"/>
    </location>
</feature>
<comment type="subcellular location">
    <subcellularLocation>
        <location evidence="1">Membrane</location>
        <topology evidence="1">Single-pass membrane protein</topology>
    </subcellularLocation>
</comment>
<evidence type="ECO:0000256" key="3">
    <source>
        <dbReference type="ARBA" id="ARBA00022989"/>
    </source>
</evidence>
<keyword evidence="2 6" id="KW-0812">Transmembrane</keyword>
<dbReference type="InterPro" id="IPR008979">
    <property type="entry name" value="Galactose-bd-like_sf"/>
</dbReference>
<reference evidence="7 8" key="1">
    <citation type="journal article" date="2018" name="Biotechnol. Biofuels">
        <title>Integrative visual omics of the white-rot fungus Polyporus brumalis exposes the biotechnological potential of its oxidative enzymes for delignifying raw plant biomass.</title>
        <authorList>
            <person name="Miyauchi S."/>
            <person name="Rancon A."/>
            <person name="Drula E."/>
            <person name="Hage H."/>
            <person name="Chaduli D."/>
            <person name="Favel A."/>
            <person name="Grisel S."/>
            <person name="Henrissat B."/>
            <person name="Herpoel-Gimbert I."/>
            <person name="Ruiz-Duenas F.J."/>
            <person name="Chevret D."/>
            <person name="Hainaut M."/>
            <person name="Lin J."/>
            <person name="Wang M."/>
            <person name="Pangilinan J."/>
            <person name="Lipzen A."/>
            <person name="Lesage-Meessen L."/>
            <person name="Navarro D."/>
            <person name="Riley R."/>
            <person name="Grigoriev I.V."/>
            <person name="Zhou S."/>
            <person name="Raouche S."/>
            <person name="Rosso M.N."/>
        </authorList>
    </citation>
    <scope>NUCLEOTIDE SEQUENCE [LARGE SCALE GENOMIC DNA]</scope>
    <source>
        <strain evidence="7 8">BRFM 1820</strain>
    </source>
</reference>
<feature type="compositionally biased region" description="Polar residues" evidence="5">
    <location>
        <begin position="410"/>
        <end position="419"/>
    </location>
</feature>
<feature type="transmembrane region" description="Helical" evidence="6">
    <location>
        <begin position="277"/>
        <end position="300"/>
    </location>
</feature>
<sequence>MSDPQLVDDTTHAVQYAPGWIWDQLVDEVDGTRHGAAKEGLKVSLGFSGTGIAVVGTLGSSDTNGQPRTSYAIDGSVVSTYNAPNTPSGQTHYNVTFFSTRNLSPGDHEIVITNLDGTNPNHYWLDYFLIYKSPPANSNPVPSSKPPSPPSSSTTTTSHSFSSTITSNPPQAPSPSSTVTTTSSSSSPSLPASASASNSASASESSSKSSLTTISGSTTSSTSSTLPTSLQDTIDPLPFQVSQTLGSVSVSSTANSTTPLATVEANASQPHNGHANVGAIAGGVAGGIALILLLAFIFLWRRRNGRAREDIEPFGSALPQTHDGFSPLPPRRNGHPIKSQEMYFNQMAFASMQPPAGSVAGSSYITSLSFPADPALEHAQYAGPDLATGAGHDAPNQHFTSPGADPFATTKAQDSTVYESSSPPSSSASSTTRLVPSRRRPASPLSDAASPVTPAGSATSLLLHTEVARTPWYSPPQAQSRAQSLLRAFSSRNGRGSSSARSVVQDVDSGLRTYNEAALPPPYTPE</sequence>
<feature type="region of interest" description="Disordered" evidence="5">
    <location>
        <begin position="384"/>
        <end position="454"/>
    </location>
</feature>
<protein>
    <submittedName>
        <fullName evidence="7">Uncharacterized protein</fullName>
    </submittedName>
</protein>
<feature type="compositionally biased region" description="Low complexity" evidence="5">
    <location>
        <begin position="487"/>
        <end position="502"/>
    </location>
</feature>
<dbReference type="PANTHER" id="PTHR15549">
    <property type="entry name" value="PAIRED IMMUNOGLOBULIN-LIKE TYPE 2 RECEPTOR"/>
    <property type="match status" value="1"/>
</dbReference>
<keyword evidence="4 6" id="KW-0472">Membrane</keyword>
<dbReference type="Gene3D" id="2.60.120.260">
    <property type="entry name" value="Galactose-binding domain-like"/>
    <property type="match status" value="1"/>
</dbReference>
<feature type="compositionally biased region" description="Low complexity" evidence="5">
    <location>
        <begin position="151"/>
        <end position="229"/>
    </location>
</feature>
<keyword evidence="8" id="KW-1185">Reference proteome</keyword>
<evidence type="ECO:0000313" key="8">
    <source>
        <dbReference type="Proteomes" id="UP000256964"/>
    </source>
</evidence>
<dbReference type="AlphaFoldDB" id="A0A371D5G7"/>
<dbReference type="OrthoDB" id="2755385at2759"/>
<accession>A0A371D5G7</accession>
<evidence type="ECO:0000256" key="1">
    <source>
        <dbReference type="ARBA" id="ARBA00004167"/>
    </source>
</evidence>
<dbReference type="PANTHER" id="PTHR15549:SF30">
    <property type="entry name" value="MID2 DOMAIN-CONTAINING PROTEIN"/>
    <property type="match status" value="1"/>
</dbReference>
<organism evidence="7 8">
    <name type="scientific">Lentinus brumalis</name>
    <dbReference type="NCBI Taxonomy" id="2498619"/>
    <lineage>
        <taxon>Eukaryota</taxon>
        <taxon>Fungi</taxon>
        <taxon>Dikarya</taxon>
        <taxon>Basidiomycota</taxon>
        <taxon>Agaricomycotina</taxon>
        <taxon>Agaricomycetes</taxon>
        <taxon>Polyporales</taxon>
        <taxon>Polyporaceae</taxon>
        <taxon>Lentinus</taxon>
    </lineage>
</organism>
<gene>
    <name evidence="7" type="ORF">OH76DRAFT_1405576</name>
</gene>
<keyword evidence="3 6" id="KW-1133">Transmembrane helix</keyword>
<evidence type="ECO:0000256" key="5">
    <source>
        <dbReference type="SAM" id="MobiDB-lite"/>
    </source>
</evidence>
<dbReference type="SUPFAM" id="SSF49785">
    <property type="entry name" value="Galactose-binding domain-like"/>
    <property type="match status" value="1"/>
</dbReference>
<dbReference type="GO" id="GO:0071944">
    <property type="term" value="C:cell periphery"/>
    <property type="evidence" value="ECO:0007669"/>
    <property type="project" value="UniProtKB-ARBA"/>
</dbReference>
<name>A0A371D5G7_9APHY</name>
<dbReference type="GO" id="GO:0016020">
    <property type="term" value="C:membrane"/>
    <property type="evidence" value="ECO:0007669"/>
    <property type="project" value="UniProtKB-SubCell"/>
</dbReference>
<dbReference type="EMBL" id="KZ857416">
    <property type="protein sequence ID" value="RDX47783.1"/>
    <property type="molecule type" value="Genomic_DNA"/>
</dbReference>
<dbReference type="Proteomes" id="UP000256964">
    <property type="component" value="Unassembled WGS sequence"/>
</dbReference>
<dbReference type="InterPro" id="IPR051694">
    <property type="entry name" value="Immunoregulatory_rcpt-like"/>
</dbReference>
<feature type="compositionally biased region" description="Low complexity" evidence="5">
    <location>
        <begin position="420"/>
        <end position="430"/>
    </location>
</feature>
<proteinExistence type="predicted"/>
<dbReference type="STRING" id="139420.A0A371D5G7"/>
<evidence type="ECO:0000256" key="2">
    <source>
        <dbReference type="ARBA" id="ARBA00022692"/>
    </source>
</evidence>